<dbReference type="GO" id="GO:0016433">
    <property type="term" value="F:rRNA (adenine) methyltransferase activity"/>
    <property type="evidence" value="ECO:0007669"/>
    <property type="project" value="UniProtKB-UniRule"/>
</dbReference>
<evidence type="ECO:0000256" key="12">
    <source>
        <dbReference type="ARBA" id="ARBA00023251"/>
    </source>
</evidence>
<sequence length="348" mass="39067">MKSISKYETIGQILSDFKQPAYRYGQIIDAIFKQKIAEYERITILPTFLREALARTLGPNVSSVNPIKELTSQQVSKVLFAIGGGERVEAVRLSYKRGWKSYCISTQCGCGFGCRFCATGTIGLKRNLTADEITDQLLHFHLNGHTLDSVSFMGMGEALANPNLFDALAILTNPNLFGLGHRRITISTIGLLPGIDRLTREFPQVNLTFSMHSPFDEQRSELMPINKRFPLRDVLNSLDFHIRHTGRKVYIAYILLRGFNDSAEHAKAVAALLRGRGAWEHLYHVNLIPYNSTEVTPQSYLPSDPERIETFVRTLKMYGVNVTVRTQFGADINAACGQLYRADSKMNG</sequence>
<evidence type="ECO:0000256" key="2">
    <source>
        <dbReference type="ARBA" id="ARBA00022485"/>
    </source>
</evidence>
<protein>
    <recommendedName>
        <fullName evidence="13">Ribosomal RNA large subunit methyltransferase Cfr</fullName>
        <ecNumber evidence="13">2.1.1.224</ecNumber>
    </recommendedName>
    <alternativeName>
        <fullName evidence="13">23S rRNA (adenine(2503)-C(8))-methyltransferase</fullName>
    </alternativeName>
    <alternativeName>
        <fullName evidence="13">23S rRNA m8A2503 methyltransferase</fullName>
    </alternativeName>
</protein>
<comment type="cofactor">
    <cofactor evidence="13">
        <name>[4Fe-4S] cluster</name>
        <dbReference type="ChEBI" id="CHEBI:49883"/>
    </cofactor>
    <text evidence="13">Binds 1 [4Fe-4S] cluster. The cluster is coordinated with 3 cysteines and an exchangeable S-adenosyl-L-methionine.</text>
</comment>
<name>A0A383RB21_PAEAL</name>
<dbReference type="SFLD" id="SFLDG01062">
    <property type="entry name" value="methyltransferase_(Class_A)"/>
    <property type="match status" value="1"/>
</dbReference>
<dbReference type="InterPro" id="IPR004383">
    <property type="entry name" value="rRNA_lsu_MTrfase_RlmN/Cfr"/>
</dbReference>
<keyword evidence="2 13" id="KW-0004">4Fe-4S</keyword>
<dbReference type="InterPro" id="IPR005839">
    <property type="entry name" value="Methylthiotransferase"/>
</dbReference>
<dbReference type="PROSITE" id="PS51918">
    <property type="entry name" value="RADICAL_SAM"/>
    <property type="match status" value="1"/>
</dbReference>
<dbReference type="PIRSF" id="PIRSF006004">
    <property type="entry name" value="CHP00048"/>
    <property type="match status" value="1"/>
</dbReference>
<feature type="active site" description="Proton acceptor" evidence="13">
    <location>
        <position position="89"/>
    </location>
</feature>
<proteinExistence type="inferred from homology"/>
<evidence type="ECO:0000256" key="10">
    <source>
        <dbReference type="ARBA" id="ARBA00023014"/>
    </source>
</evidence>
<comment type="function">
    <text evidence="13">Specifically methylates position 8 of adenine 2503 in 23S rRNA. Confers resistance to some classes of antibiotics.</text>
</comment>
<feature type="disulfide bond" description="(transient)" evidence="13">
    <location>
        <begin position="103"/>
        <end position="336"/>
    </location>
</feature>
<evidence type="ECO:0000256" key="9">
    <source>
        <dbReference type="ARBA" id="ARBA00023004"/>
    </source>
</evidence>
<comment type="catalytic activity">
    <reaction evidence="13">
        <text>adenosine(2503) in 23S rRNA + 2 reduced [2Fe-2S]-[ferredoxin] + 2 S-adenosyl-L-methionine = 8-methyladenosine(2503) in 23S rRNA + 5'-deoxyadenosine + L-methionine + 2 oxidized [2Fe-2S]-[ferredoxin] + S-adenosyl-L-homocysteine</text>
        <dbReference type="Rhea" id="RHEA:42632"/>
        <dbReference type="Rhea" id="RHEA-COMP:10000"/>
        <dbReference type="Rhea" id="RHEA-COMP:10001"/>
        <dbReference type="Rhea" id="RHEA-COMP:10152"/>
        <dbReference type="Rhea" id="RHEA-COMP:10153"/>
        <dbReference type="ChEBI" id="CHEBI:17319"/>
        <dbReference type="ChEBI" id="CHEBI:33737"/>
        <dbReference type="ChEBI" id="CHEBI:33738"/>
        <dbReference type="ChEBI" id="CHEBI:57844"/>
        <dbReference type="ChEBI" id="CHEBI:57856"/>
        <dbReference type="ChEBI" id="CHEBI:59789"/>
        <dbReference type="ChEBI" id="CHEBI:74411"/>
        <dbReference type="ChEBI" id="CHEBI:74543"/>
        <dbReference type="EC" id="2.1.1.224"/>
    </reaction>
</comment>
<dbReference type="GO" id="GO:0046677">
    <property type="term" value="P:response to antibiotic"/>
    <property type="evidence" value="ECO:0007669"/>
    <property type="project" value="UniProtKB-KW"/>
</dbReference>
<feature type="binding site" evidence="13">
    <location>
        <position position="114"/>
    </location>
    <ligand>
        <name>[4Fe-4S] cluster</name>
        <dbReference type="ChEBI" id="CHEBI:49883"/>
        <note>4Fe-4S-S-AdoMet</note>
    </ligand>
</feature>
<feature type="domain" description="Radical SAM core" evidence="14">
    <location>
        <begin position="96"/>
        <end position="331"/>
    </location>
</feature>
<evidence type="ECO:0000256" key="5">
    <source>
        <dbReference type="ARBA" id="ARBA00022603"/>
    </source>
</evidence>
<keyword evidence="10 13" id="KW-0411">Iron-sulfur</keyword>
<evidence type="ECO:0000256" key="7">
    <source>
        <dbReference type="ARBA" id="ARBA00022691"/>
    </source>
</evidence>
<evidence type="ECO:0000256" key="1">
    <source>
        <dbReference type="ARBA" id="ARBA00004496"/>
    </source>
</evidence>
<gene>
    <name evidence="13 15" type="primary">cfr</name>
    <name evidence="15" type="ORF">PBLR_12582</name>
</gene>
<dbReference type="Proteomes" id="UP000304148">
    <property type="component" value="Chromosome"/>
</dbReference>
<dbReference type="EMBL" id="LS992241">
    <property type="protein sequence ID" value="SYX84160.1"/>
    <property type="molecule type" value="Genomic_DNA"/>
</dbReference>
<dbReference type="InterPro" id="IPR040072">
    <property type="entry name" value="Methyltransferase_A"/>
</dbReference>
<dbReference type="HAMAP" id="MF_01873">
    <property type="entry name" value="23SrRNA_methyltr_Cfr"/>
    <property type="match status" value="1"/>
</dbReference>
<comment type="similarity">
    <text evidence="13">Belongs to the radical SAM superfamily. RlmN family. Cfr subfamily.</text>
</comment>
<evidence type="ECO:0000256" key="4">
    <source>
        <dbReference type="ARBA" id="ARBA00022552"/>
    </source>
</evidence>
<feature type="binding site" evidence="13">
    <location>
        <begin position="210"/>
        <end position="212"/>
    </location>
    <ligand>
        <name>S-adenosyl-L-methionine</name>
        <dbReference type="ChEBI" id="CHEBI:59789"/>
    </ligand>
</feature>
<feature type="binding site" evidence="13">
    <location>
        <position position="291"/>
    </location>
    <ligand>
        <name>S-adenosyl-L-methionine</name>
        <dbReference type="ChEBI" id="CHEBI:59789"/>
    </ligand>
</feature>
<dbReference type="SFLD" id="SFLDF00296">
    <property type="entry name" value="adenosine_C8_methyltransferase"/>
    <property type="match status" value="1"/>
</dbReference>
<keyword evidence="4 13" id="KW-0698">rRNA processing</keyword>
<evidence type="ECO:0000256" key="13">
    <source>
        <dbReference type="HAMAP-Rule" id="MF_01873"/>
    </source>
</evidence>
<evidence type="ECO:0000256" key="8">
    <source>
        <dbReference type="ARBA" id="ARBA00022723"/>
    </source>
</evidence>
<dbReference type="CDD" id="cd01335">
    <property type="entry name" value="Radical_SAM"/>
    <property type="match status" value="1"/>
</dbReference>
<feature type="binding site" evidence="13">
    <location>
        <position position="117"/>
    </location>
    <ligand>
        <name>[4Fe-4S] cluster</name>
        <dbReference type="ChEBI" id="CHEBI:49883"/>
        <note>4Fe-4S-S-AdoMet</note>
    </ligand>
</feature>
<evidence type="ECO:0000256" key="6">
    <source>
        <dbReference type="ARBA" id="ARBA00022679"/>
    </source>
</evidence>
<keyword evidence="9 13" id="KW-0408">Iron</keyword>
<dbReference type="SFLD" id="SFLDF00275">
    <property type="entry name" value="adenosine_C2_methyltransferase"/>
    <property type="match status" value="1"/>
</dbReference>
<feature type="binding site" evidence="13">
    <location>
        <position position="187"/>
    </location>
    <ligand>
        <name>S-adenosyl-L-methionine</name>
        <dbReference type="ChEBI" id="CHEBI:59789"/>
    </ligand>
</feature>
<evidence type="ECO:0000256" key="3">
    <source>
        <dbReference type="ARBA" id="ARBA00022490"/>
    </source>
</evidence>
<dbReference type="PANTHER" id="PTHR30544:SF5">
    <property type="entry name" value="RADICAL SAM CORE DOMAIN-CONTAINING PROTEIN"/>
    <property type="match status" value="1"/>
</dbReference>
<accession>A0A383RB21</accession>
<dbReference type="SFLD" id="SFLDS00029">
    <property type="entry name" value="Radical_SAM"/>
    <property type="match status" value="2"/>
</dbReference>
<keyword evidence="11 13" id="KW-1015">Disulfide bond</keyword>
<dbReference type="Pfam" id="PF04055">
    <property type="entry name" value="Radical_SAM"/>
    <property type="match status" value="1"/>
</dbReference>
<dbReference type="GO" id="GO:0051539">
    <property type="term" value="F:4 iron, 4 sulfur cluster binding"/>
    <property type="evidence" value="ECO:0007669"/>
    <property type="project" value="UniProtKB-UniRule"/>
</dbReference>
<dbReference type="NCBIfam" id="NF011024">
    <property type="entry name" value="PRK14453.1"/>
    <property type="match status" value="1"/>
</dbReference>
<dbReference type="InterPro" id="IPR058240">
    <property type="entry name" value="rSAM_sf"/>
</dbReference>
<dbReference type="GO" id="GO:0070475">
    <property type="term" value="P:rRNA base methylation"/>
    <property type="evidence" value="ECO:0007669"/>
    <property type="project" value="UniProtKB-UniRule"/>
</dbReference>
<reference evidence="16" key="1">
    <citation type="submission" date="2018-08" db="EMBL/GenBank/DDBJ databases">
        <authorList>
            <person name="Chevrot R."/>
        </authorList>
    </citation>
    <scope>NUCLEOTIDE SEQUENCE [LARGE SCALE GENOMIC DNA]</scope>
</reference>
<keyword evidence="6 13" id="KW-0808">Transferase</keyword>
<comment type="miscellaneous">
    <text evidence="13">Reaction proceeds by a ping-pong mechanism involving intermediate methylation of a conserved cysteine residue.</text>
</comment>
<evidence type="ECO:0000259" key="14">
    <source>
        <dbReference type="PROSITE" id="PS51918"/>
    </source>
</evidence>
<dbReference type="PANTHER" id="PTHR30544">
    <property type="entry name" value="23S RRNA METHYLTRANSFERASE"/>
    <property type="match status" value="1"/>
</dbReference>
<evidence type="ECO:0000313" key="15">
    <source>
        <dbReference type="EMBL" id="SYX84160.1"/>
    </source>
</evidence>
<dbReference type="GO" id="GO:0046872">
    <property type="term" value="F:metal ion binding"/>
    <property type="evidence" value="ECO:0007669"/>
    <property type="project" value="UniProtKB-KW"/>
</dbReference>
<organism evidence="15 16">
    <name type="scientific">Paenibacillus alvei</name>
    <name type="common">Bacillus alvei</name>
    <dbReference type="NCBI Taxonomy" id="44250"/>
    <lineage>
        <taxon>Bacteria</taxon>
        <taxon>Bacillati</taxon>
        <taxon>Bacillota</taxon>
        <taxon>Bacilli</taxon>
        <taxon>Bacillales</taxon>
        <taxon>Paenibacillaceae</taxon>
        <taxon>Paenibacillus</taxon>
    </lineage>
</organism>
<dbReference type="InterPro" id="IPR022881">
    <property type="entry name" value="rRNA_lsu_MeTfrase_Cfr"/>
</dbReference>
<dbReference type="GO" id="GO:0019843">
    <property type="term" value="F:rRNA binding"/>
    <property type="evidence" value="ECO:0007669"/>
    <property type="project" value="UniProtKB-UniRule"/>
</dbReference>
<dbReference type="NCBIfam" id="TIGR04432">
    <property type="entry name" value="rSAM_Cfr"/>
    <property type="match status" value="1"/>
</dbReference>
<keyword evidence="12 13" id="KW-0046">Antibiotic resistance</keyword>
<feature type="binding site" evidence="13">
    <location>
        <position position="110"/>
    </location>
    <ligand>
        <name>[4Fe-4S] cluster</name>
        <dbReference type="ChEBI" id="CHEBI:49883"/>
        <note>4Fe-4S-S-AdoMet</note>
    </ligand>
</feature>
<dbReference type="Gene3D" id="3.20.20.70">
    <property type="entry name" value="Aldolase class I"/>
    <property type="match status" value="1"/>
</dbReference>
<dbReference type="InterPro" id="IPR007197">
    <property type="entry name" value="rSAM"/>
</dbReference>
<dbReference type="InterPro" id="IPR013785">
    <property type="entry name" value="Aldolase_TIM"/>
</dbReference>
<keyword evidence="7 13" id="KW-0949">S-adenosyl-L-methionine</keyword>
<keyword evidence="3 13" id="KW-0963">Cytoplasm</keyword>
<keyword evidence="8 13" id="KW-0479">Metal-binding</keyword>
<dbReference type="AlphaFoldDB" id="A0A383RB21"/>
<dbReference type="SUPFAM" id="SSF102114">
    <property type="entry name" value="Radical SAM enzymes"/>
    <property type="match status" value="1"/>
</dbReference>
<comment type="subcellular location">
    <subcellularLocation>
        <location evidence="1 13">Cytoplasm</location>
    </subcellularLocation>
</comment>
<dbReference type="SFLD" id="SFLDG01061">
    <property type="entry name" value="methylthiotransferase"/>
    <property type="match status" value="1"/>
</dbReference>
<dbReference type="EC" id="2.1.1.224" evidence="13"/>
<keyword evidence="5 13" id="KW-0489">Methyltransferase</keyword>
<feature type="active site" description="S-methylcysteine intermediate" evidence="13">
    <location>
        <position position="336"/>
    </location>
</feature>
<dbReference type="GO" id="GO:0005737">
    <property type="term" value="C:cytoplasm"/>
    <property type="evidence" value="ECO:0007669"/>
    <property type="project" value="UniProtKB-SubCell"/>
</dbReference>
<dbReference type="NCBIfam" id="NF000424">
    <property type="entry name" value="CfrAB"/>
    <property type="match status" value="1"/>
</dbReference>
<evidence type="ECO:0000256" key="11">
    <source>
        <dbReference type="ARBA" id="ARBA00023157"/>
    </source>
</evidence>
<dbReference type="GO" id="GO:0030488">
    <property type="term" value="P:tRNA methylation"/>
    <property type="evidence" value="ECO:0007669"/>
    <property type="project" value="TreeGrafter"/>
</dbReference>
<dbReference type="RefSeq" id="WP_138186139.1">
    <property type="nucleotide sequence ID" value="NZ_LS992241.1"/>
</dbReference>
<evidence type="ECO:0000313" key="16">
    <source>
        <dbReference type="Proteomes" id="UP000304148"/>
    </source>
</evidence>
<feature type="binding site" evidence="13">
    <location>
        <begin position="156"/>
        <end position="157"/>
    </location>
    <ligand>
        <name>S-adenosyl-L-methionine</name>
        <dbReference type="ChEBI" id="CHEBI:59789"/>
    </ligand>
</feature>